<evidence type="ECO:0000313" key="9">
    <source>
        <dbReference type="Proteomes" id="UP000078348"/>
    </source>
</evidence>
<evidence type="ECO:0000256" key="5">
    <source>
        <dbReference type="ARBA" id="ARBA00023136"/>
    </source>
</evidence>
<evidence type="ECO:0000256" key="3">
    <source>
        <dbReference type="ARBA" id="ARBA00022692"/>
    </source>
</evidence>
<dbReference type="Pfam" id="PF00939">
    <property type="entry name" value="Na_sulph_symp"/>
    <property type="match status" value="1"/>
</dbReference>
<dbReference type="OrthoDB" id="6493944at2759"/>
<dbReference type="PANTHER" id="PTHR10283:SF82">
    <property type="entry name" value="SOLUTE CARRIER FAMILY 13 MEMBER 2"/>
    <property type="match status" value="1"/>
</dbReference>
<evidence type="ECO:0000256" key="7">
    <source>
        <dbReference type="SAM" id="Phobius"/>
    </source>
</evidence>
<dbReference type="STRING" id="478820.A0A196SAT3"/>
<protein>
    <submittedName>
        <fullName evidence="8">Divalent ion Na+ symporter protein</fullName>
    </submittedName>
</protein>
<dbReference type="EMBL" id="LXWW01000284">
    <property type="protein sequence ID" value="OAO14160.1"/>
    <property type="molecule type" value="Genomic_DNA"/>
</dbReference>
<accession>A0A196SAT3</accession>
<organism evidence="8 9">
    <name type="scientific">Blastocystis sp. subtype 1 (strain ATCC 50177 / NandII)</name>
    <dbReference type="NCBI Taxonomy" id="478820"/>
    <lineage>
        <taxon>Eukaryota</taxon>
        <taxon>Sar</taxon>
        <taxon>Stramenopiles</taxon>
        <taxon>Bigyra</taxon>
        <taxon>Opalozoa</taxon>
        <taxon>Opalinata</taxon>
        <taxon>Blastocystidae</taxon>
        <taxon>Blastocystis</taxon>
    </lineage>
</organism>
<dbReference type="GO" id="GO:0005886">
    <property type="term" value="C:plasma membrane"/>
    <property type="evidence" value="ECO:0007669"/>
    <property type="project" value="TreeGrafter"/>
</dbReference>
<dbReference type="InterPro" id="IPR031312">
    <property type="entry name" value="Na/sul_symport_CS"/>
</dbReference>
<sequence>MSNTNAVPKDGVSSIETNKQPNAAIEMVTMNGTSESAISVPRKNSAMETIALGAKSLSQVGGSPIPRGMSEGRSEGKSSSFYGEMDPALLPTIIKKGTSMMEETRNEKIPSWKEVFRQPRIIGTIVGVILAIVVLFIPVVPDNPKVQRTLSVLILMATCWVTEIIPLSITALFPVVLFPFLGVLSASTVSQQYFNNTIFMFLAGFLLSLAMERWNLHIRIALFITSFFERPRSILFGVMFAAYFLSMWISNTAAALMMVANITALVETLEDHYGKQKMASFSKAVMIGIAFACNIGGFATLIGTPPNMTFTELFNKAFSDKEGVPDISFSNWLFAVLPANFLLFLLDWAYFAIFYCPSEKELHIDKGYCKSEYKKLGPASYEEKVVFIAFIALALLWLFRADMEFGSFTLPGWSNIFGKDIAKCISDGSVGMLIVLLLFVIPTKKCLKRKNKEDDDACIMTWNTAKKLPWDLVLLFGGGFALAEACKQSGLSNWIGNIMIGMQKWPIFLAVLVMTLLMCCLTSFTSNTATASIVLPIMIGISQSIQRNPIMMMVPMTIAASCAFLLPIGTPPNLVVFASKRLTMLDMIKAGTVTTVLAVAVIMLITFVTCPMIFKFDINEFPDWAKPDAA</sequence>
<evidence type="ECO:0000256" key="6">
    <source>
        <dbReference type="SAM" id="MobiDB-lite"/>
    </source>
</evidence>
<evidence type="ECO:0000256" key="2">
    <source>
        <dbReference type="ARBA" id="ARBA00022448"/>
    </source>
</evidence>
<feature type="transmembrane region" description="Helical" evidence="7">
    <location>
        <begin position="421"/>
        <end position="441"/>
    </location>
</feature>
<feature type="region of interest" description="Disordered" evidence="6">
    <location>
        <begin position="1"/>
        <end position="20"/>
    </location>
</feature>
<dbReference type="Proteomes" id="UP000078348">
    <property type="component" value="Unassembled WGS sequence"/>
</dbReference>
<feature type="transmembrane region" description="Helical" evidence="7">
    <location>
        <begin position="193"/>
        <end position="214"/>
    </location>
</feature>
<feature type="transmembrane region" description="Helical" evidence="7">
    <location>
        <begin position="332"/>
        <end position="356"/>
    </location>
</feature>
<evidence type="ECO:0000313" key="8">
    <source>
        <dbReference type="EMBL" id="OAO14160.1"/>
    </source>
</evidence>
<dbReference type="InterPro" id="IPR001898">
    <property type="entry name" value="SLC13A/DASS"/>
</dbReference>
<feature type="transmembrane region" description="Helical" evidence="7">
    <location>
        <begin position="550"/>
        <end position="570"/>
    </location>
</feature>
<feature type="transmembrane region" description="Helical" evidence="7">
    <location>
        <begin position="590"/>
        <end position="614"/>
    </location>
</feature>
<dbReference type="PROSITE" id="PS01271">
    <property type="entry name" value="NA_SULFATE"/>
    <property type="match status" value="1"/>
</dbReference>
<evidence type="ECO:0000256" key="4">
    <source>
        <dbReference type="ARBA" id="ARBA00022989"/>
    </source>
</evidence>
<evidence type="ECO:0000256" key="1">
    <source>
        <dbReference type="ARBA" id="ARBA00004141"/>
    </source>
</evidence>
<reference evidence="8 9" key="1">
    <citation type="submission" date="2016-05" db="EMBL/GenBank/DDBJ databases">
        <title>Nuclear genome of Blastocystis sp. subtype 1 NandII.</title>
        <authorList>
            <person name="Gentekaki E."/>
            <person name="Curtis B."/>
            <person name="Stairs C."/>
            <person name="Eme L."/>
            <person name="Herman E."/>
            <person name="Klimes V."/>
            <person name="Arias M.C."/>
            <person name="Elias M."/>
            <person name="Hilliou F."/>
            <person name="Klute M."/>
            <person name="Malik S.-B."/>
            <person name="Pightling A."/>
            <person name="Rachubinski R."/>
            <person name="Salas D."/>
            <person name="Schlacht A."/>
            <person name="Suga H."/>
            <person name="Archibald J."/>
            <person name="Ball S.G."/>
            <person name="Clark G."/>
            <person name="Dacks J."/>
            <person name="Van Der Giezen M."/>
            <person name="Tsaousis A."/>
            <person name="Roger A."/>
        </authorList>
    </citation>
    <scope>NUCLEOTIDE SEQUENCE [LARGE SCALE GENOMIC DNA]</scope>
    <source>
        <strain evidence="9">ATCC 50177 / NandII</strain>
    </source>
</reference>
<dbReference type="CDD" id="cd01115">
    <property type="entry name" value="SLC13_permease"/>
    <property type="match status" value="1"/>
</dbReference>
<keyword evidence="9" id="KW-1185">Reference proteome</keyword>
<feature type="transmembrane region" description="Helical" evidence="7">
    <location>
        <begin position="234"/>
        <end position="260"/>
    </location>
</feature>
<dbReference type="PANTHER" id="PTHR10283">
    <property type="entry name" value="SOLUTE CARRIER FAMILY 13 MEMBER"/>
    <property type="match status" value="1"/>
</dbReference>
<comment type="subcellular location">
    <subcellularLocation>
        <location evidence="1">Membrane</location>
        <topology evidence="1">Multi-pass membrane protein</topology>
    </subcellularLocation>
</comment>
<name>A0A196SAT3_BLAHN</name>
<keyword evidence="4 7" id="KW-1133">Transmembrane helix</keyword>
<proteinExistence type="predicted"/>
<feature type="transmembrane region" description="Helical" evidence="7">
    <location>
        <begin position="281"/>
        <end position="302"/>
    </location>
</feature>
<gene>
    <name evidence="8" type="ORF">AV274_4146</name>
</gene>
<feature type="transmembrane region" description="Helical" evidence="7">
    <location>
        <begin position="505"/>
        <end position="538"/>
    </location>
</feature>
<comment type="caution">
    <text evidence="8">The sequence shown here is derived from an EMBL/GenBank/DDBJ whole genome shotgun (WGS) entry which is preliminary data.</text>
</comment>
<keyword evidence="2" id="KW-0813">Transport</keyword>
<dbReference type="GO" id="GO:0015141">
    <property type="term" value="F:succinate transmembrane transporter activity"/>
    <property type="evidence" value="ECO:0007669"/>
    <property type="project" value="UniProtKB-ARBA"/>
</dbReference>
<keyword evidence="3 7" id="KW-0812">Transmembrane</keyword>
<keyword evidence="5 7" id="KW-0472">Membrane</keyword>
<feature type="transmembrane region" description="Helical" evidence="7">
    <location>
        <begin position="385"/>
        <end position="401"/>
    </location>
</feature>
<feature type="transmembrane region" description="Helical" evidence="7">
    <location>
        <begin position="121"/>
        <end position="140"/>
    </location>
</feature>
<dbReference type="AlphaFoldDB" id="A0A196SAT3"/>
<feature type="transmembrane region" description="Helical" evidence="7">
    <location>
        <begin position="152"/>
        <end position="181"/>
    </location>
</feature>